<feature type="compositionally biased region" description="Polar residues" evidence="2">
    <location>
        <begin position="877"/>
        <end position="905"/>
    </location>
</feature>
<evidence type="ECO:0000313" key="5">
    <source>
        <dbReference type="Proteomes" id="UP000199323"/>
    </source>
</evidence>
<evidence type="ECO:0000256" key="1">
    <source>
        <dbReference type="ARBA" id="ARBA00022737"/>
    </source>
</evidence>
<feature type="region of interest" description="Disordered" evidence="2">
    <location>
        <begin position="2331"/>
        <end position="2420"/>
    </location>
</feature>
<dbReference type="InterPro" id="IPR006530">
    <property type="entry name" value="YD"/>
</dbReference>
<dbReference type="SUPFAM" id="SSF51110">
    <property type="entry name" value="alpha-D-mannose-specific plant lectins"/>
    <property type="match status" value="1"/>
</dbReference>
<dbReference type="PROSITE" id="PS50818">
    <property type="entry name" value="INTEIN_C_TER"/>
    <property type="match status" value="1"/>
</dbReference>
<feature type="region of interest" description="Disordered" evidence="2">
    <location>
        <begin position="70"/>
        <end position="127"/>
    </location>
</feature>
<dbReference type="NCBIfam" id="TIGR01443">
    <property type="entry name" value="intein_Cterm"/>
    <property type="match status" value="1"/>
</dbReference>
<protein>
    <submittedName>
        <fullName evidence="4">Intein C-terminal splicing region/intein N-terminal splicing region/RHS repeat-associated core domain-containing protein</fullName>
    </submittedName>
</protein>
<evidence type="ECO:0000313" key="4">
    <source>
        <dbReference type="EMBL" id="SFF10135.1"/>
    </source>
</evidence>
<sequence length="2672" mass="278387">MALIVPLAQADSVGYHYDGKVWADGPLQDQPVVKGHPVTGADAVQKARTPYGARALGAYKAAKPSWPAAATNSVSLTRPSTSSTTKSSTDVDSRSAAVRAGSSPVLVSAAPTPATKSKSRTATPDVPGSVQVRLAGRTQAQAADVDGLLVGLSRTDGGTSAGRVKVTVEYGSIAKAYGGGWATRLHLVAMPACALTTPEAAACQARTPLVSSNDTAAQTLSASVDIPADKAAHPGARTTTESAAAPMGVAVAAVSGTGGSQGDYTATSLSASGAWSQSASGAFTYNYPIATPASLGGSAPSVALSYNSQTVDGETSARNSQSSWIGDGWSYEPGFIERSYKACDDQGIKDSGDECWGGYNATLSLGSLNGELVRDSDGSYHLQADDGTKIERLTGADNGLWQGEYYRVTTTDGTASYFGLDHAPGTTSDASTNSAWGVPVYHPKSADPCYDAAKGNKSQCDKPVGYRFNLDFVVDPHGNVQRYDYATETNYYNMGYGQVAASGGGGTMTPYIRAGHLTTISYGYQLDDARAERDPAARIVFSTAQRCITSDTVCQASNLSDSTATNWPDVPYDIHCESGDDTSGDGSDVCHTGSPTFWSTNRLKTITTRVKVGSGYKDVDAYDLTQQFPDGGGVIDPVTGKTEHPDEIGQLQAVMWLASVQHRGLDTSAGGSGSLTLDPVTFQGIETDNRVDGLTPAAPALFRPRISSIRTETGESIAVTYADPQCSRVKHTMPASADSNTMACFPVYWHPTGVKDPVSDWFTKSLVTRIDDNDATKAGSPAKTTQYEYAQAAWHRDDSDLTDDQYRTWNDFRGFRTVTTTSGTSPNPITKTVSTYLQGMDGDYKADKTTRHVTVNGVTDSSWLAGTPVETDAFKSASDTDPVTKSITDAPETVSTASRPRTAWTSEDPAPSELSTLPDLAARRLKTSTKHSLAQLSGTKGWRTTTVVTSYDQYGRVTTTDDKGDESQPSQENCTTVHYAPAPSDNPMMLSYPSETVAVSGPCGTVEGATTTLMHKRIFYDGDGSITDPGTFGKLGQSWPSDGSTPKVHSLGNMTAVQTITSYDGSGDPAYVLTGALTYDRYGRITKSLDGAGASTTTSYSPATGVLPTSVSTVNPFGWKSTTTVDPLRGAVTESEDANGRLTDSTFDALGRRIATWLPGRDKADNPNSPDKKFSYSVNGAGTQPNPSTVTTQTLREDGSYSTSVSIYDGMLQLRQQQSTTADNSAGRLITSNSYDSHGWPVSTINSYYDPDHAPSGTMWAELETTVPSESKTVYDGLGRPTESQLWAKGAQLWKSTTSYPGAEETDTTPPTGGQTTATFTNARGQTTATQVKDTTRDRKLTAGTVIQSGSSVASNSVRLTMQSDGNLVVAAIATGATLWSSGTSGNAGAAATVHTDGNLVITGTTGTVLWTSNAAVAGSTGAYLVVGDDAGVKLFNSSGATTLWTANTNGKATAANATTSYTYTPAGQTSKITDAVGNAWTYEYNLQGQLVSQKDPDAGTSSYVYDTYGHLVQTTDPRGQALSYTYDTLGRKTAEYAEPTKAVHDPDNELSSWAFDTLGDGTDVKGLPVSSTRYVGGASGSKYIARINGFNTAYQPTSTTTIIPAAEGKLAGSYTSAAEYTPNVGLLEATSYGADGGLPSERVGYGYDLQGLLTQTGSDNNPYLDAAWYTPFGQVMQSTYGVYGKQLRTAQTYDAATQRLATNTVSLQPSTFGPIDSTTYGYDQSGSLNAVSDVQSTGTTVTGTDTQCFTYDGMGRLAEAWSDTKGITTPAVAGTGQLASCKTAAPSPTTIGGPAPYWQSYTYDLLGDRTQQVSHDTAGNALKNTTQSIAYPSTAAPASLPNQATAVTTSNPTTGTATSTLSYTDTSHNSAGVNAGSVTSRKTSTTGPIISSVKTTAGDPLCLTDASALTGDGTSQNLSHCGGVGQNYTIGTDGTVRVVGKCMDTANPPAADTVVVIRTCSSSAPSQQWKLTASGNLVNVASGLCLTDPSGSQTPGTKQTLHACGSAGQTYTTAATGTGLPAGQGQTFTYDAEGRTASVTTGDGVNPKATNYLYDADGGLLLQHGPSGTILYLFGGAEQLTLNSAGTTVSGLRYYSHPDGTAITRSSGGAVTYQPTNPQNTAQLQVDATSLAITRRSYDPYGKPRGTVPTSWADNHGYLGQPADPTTGLDLLGARNYDPVLGRFLTVDPVFEAGDPNQMGGYAYAGDDPVNGSDPSGLMFRAGDSNITPKDQAQTEEYKCEQGGGTPSGCGNYTPYSVHHGWRHALDVGTSLAELVGIGVVVDAGVDAVGACSATLVIAPECIAAGKTAAGALSGLLGGCADTGCIDGEPTAHGSDDPPAASGRPQHDLATGRTPEEAAPPPPGNPEAGTPAEAARPSSPKSATAKKPVADDATSAEQSPTTSGGKCSFSPDTPVLLDHGKTKPIVDIAVGDKVESADPKTGKHVGSHAVTATWVNYDTDLVDVTVQGSDGKPATLHTTSKHPFWDDTTHKWTPAGKLTPGHALNTDKNLHATVLTVHVTPGAADRYNLTVAQVHTYYVLAGTTPVLVHNCNNAATHDVGNVVDNLDDNVYFHYTSEVGHSGILADDGSLRIGANSAGKVHVTQEIGSPAEIEQNIFIGNPMYAGKAEYMFAFRMPEGVELGPGSQPNELITRGSLKIPAGNVLFHGRNPF</sequence>
<accession>A0A1I2FXM1</accession>
<feature type="region of interest" description="Disordered" evidence="2">
    <location>
        <begin position="1158"/>
        <end position="1197"/>
    </location>
</feature>
<evidence type="ECO:0000259" key="3">
    <source>
        <dbReference type="PROSITE" id="PS50927"/>
    </source>
</evidence>
<dbReference type="PROSITE" id="PS50927">
    <property type="entry name" value="BULB_LECTIN"/>
    <property type="match status" value="1"/>
</dbReference>
<dbReference type="InterPro" id="IPR003587">
    <property type="entry name" value="Hint_dom_N"/>
</dbReference>
<evidence type="ECO:0000256" key="2">
    <source>
        <dbReference type="SAM" id="MobiDB-lite"/>
    </source>
</evidence>
<organism evidence="4 5">
    <name type="scientific">Actinacidiphila alni</name>
    <dbReference type="NCBI Taxonomy" id="380248"/>
    <lineage>
        <taxon>Bacteria</taxon>
        <taxon>Bacillati</taxon>
        <taxon>Actinomycetota</taxon>
        <taxon>Actinomycetes</taxon>
        <taxon>Kitasatosporales</taxon>
        <taxon>Streptomycetaceae</taxon>
        <taxon>Actinacidiphila</taxon>
    </lineage>
</organism>
<dbReference type="Proteomes" id="UP000199323">
    <property type="component" value="Unassembled WGS sequence"/>
</dbReference>
<dbReference type="SMART" id="SM00458">
    <property type="entry name" value="RICIN"/>
    <property type="match status" value="1"/>
</dbReference>
<name>A0A1I2FXM1_9ACTN</name>
<dbReference type="PROSITE" id="PS50231">
    <property type="entry name" value="RICIN_B_LECTIN"/>
    <property type="match status" value="1"/>
</dbReference>
<dbReference type="InterPro" id="IPR050708">
    <property type="entry name" value="T6SS_VgrG/RHS"/>
</dbReference>
<dbReference type="Pfam" id="PF25023">
    <property type="entry name" value="TEN_YD-shell"/>
    <property type="match status" value="2"/>
</dbReference>
<feature type="compositionally biased region" description="Low complexity" evidence="2">
    <location>
        <begin position="73"/>
        <end position="90"/>
    </location>
</feature>
<dbReference type="Gene3D" id="2.170.16.10">
    <property type="entry name" value="Hedgehog/Intein (Hint) domain"/>
    <property type="match status" value="1"/>
</dbReference>
<dbReference type="InterPro" id="IPR036844">
    <property type="entry name" value="Hint_dom_sf"/>
</dbReference>
<dbReference type="NCBIfam" id="TIGR01643">
    <property type="entry name" value="YD_repeat_2x"/>
    <property type="match status" value="2"/>
</dbReference>
<dbReference type="SMART" id="SM00306">
    <property type="entry name" value="HintN"/>
    <property type="match status" value="1"/>
</dbReference>
<dbReference type="PANTHER" id="PTHR32305">
    <property type="match status" value="1"/>
</dbReference>
<proteinExistence type="predicted"/>
<dbReference type="SMART" id="SM00108">
    <property type="entry name" value="B_lectin"/>
    <property type="match status" value="1"/>
</dbReference>
<keyword evidence="1" id="KW-0677">Repeat</keyword>
<dbReference type="Gene3D" id="2.180.10.10">
    <property type="entry name" value="RHS repeat-associated core"/>
    <property type="match status" value="1"/>
</dbReference>
<dbReference type="OrthoDB" id="291011at2"/>
<dbReference type="CDD" id="cd00081">
    <property type="entry name" value="Hint"/>
    <property type="match status" value="1"/>
</dbReference>
<feature type="compositionally biased region" description="Polar residues" evidence="2">
    <location>
        <begin position="2396"/>
        <end position="2406"/>
    </location>
</feature>
<dbReference type="Gene3D" id="2.90.10.10">
    <property type="entry name" value="Bulb-type lectin domain"/>
    <property type="match status" value="1"/>
</dbReference>
<feature type="compositionally biased region" description="Low complexity" evidence="2">
    <location>
        <begin position="2367"/>
        <end position="2376"/>
    </location>
</feature>
<gene>
    <name evidence="4" type="ORF">SAMN05216251_108145</name>
</gene>
<dbReference type="Pfam" id="PF00652">
    <property type="entry name" value="Ricin_B_lectin"/>
    <property type="match status" value="1"/>
</dbReference>
<feature type="region of interest" description="Disordered" evidence="2">
    <location>
        <begin position="874"/>
        <end position="914"/>
    </location>
</feature>
<dbReference type="RefSeq" id="WP_143120576.1">
    <property type="nucleotide sequence ID" value="NZ_FONG01000008.1"/>
</dbReference>
<dbReference type="InterPro" id="IPR056823">
    <property type="entry name" value="TEN-like_YD-shell"/>
</dbReference>
<dbReference type="EMBL" id="FONG01000008">
    <property type="protein sequence ID" value="SFF10135.1"/>
    <property type="molecule type" value="Genomic_DNA"/>
</dbReference>
<reference evidence="4 5" key="1">
    <citation type="submission" date="2016-10" db="EMBL/GenBank/DDBJ databases">
        <authorList>
            <person name="de Groot N.N."/>
        </authorList>
    </citation>
    <scope>NUCLEOTIDE SEQUENCE [LARGE SCALE GENOMIC DNA]</scope>
    <source>
        <strain evidence="4 5">CGMCC 4.3510</strain>
    </source>
</reference>
<feature type="compositionally biased region" description="Polar residues" evidence="2">
    <location>
        <begin position="1176"/>
        <end position="1197"/>
    </location>
</feature>
<dbReference type="STRING" id="380248.SAMN05216251_108145"/>
<dbReference type="SUPFAM" id="SSF51294">
    <property type="entry name" value="Hedgehog/intein (Hint) domain"/>
    <property type="match status" value="1"/>
</dbReference>
<dbReference type="PANTHER" id="PTHR32305:SF17">
    <property type="entry name" value="TRNA NUCLEASE WAPA"/>
    <property type="match status" value="1"/>
</dbReference>
<dbReference type="SUPFAM" id="SSF50370">
    <property type="entry name" value="Ricin B-like lectins"/>
    <property type="match status" value="1"/>
</dbReference>
<dbReference type="InterPro" id="IPR022385">
    <property type="entry name" value="Rhs_assc_core"/>
</dbReference>
<dbReference type="NCBIfam" id="TIGR03696">
    <property type="entry name" value="Rhs_assc_core"/>
    <property type="match status" value="1"/>
</dbReference>
<dbReference type="InterPro" id="IPR035992">
    <property type="entry name" value="Ricin_B-like_lectins"/>
</dbReference>
<dbReference type="Gene3D" id="2.80.10.50">
    <property type="match status" value="1"/>
</dbReference>
<dbReference type="Pfam" id="PF07591">
    <property type="entry name" value="PT-HINT"/>
    <property type="match status" value="1"/>
</dbReference>
<dbReference type="InterPro" id="IPR001480">
    <property type="entry name" value="Bulb-type_lectin_dom"/>
</dbReference>
<dbReference type="InterPro" id="IPR000772">
    <property type="entry name" value="Ricin_B_lectin"/>
</dbReference>
<dbReference type="InterPro" id="IPR036426">
    <property type="entry name" value="Bulb-type_lectin_dom_sf"/>
</dbReference>
<dbReference type="InterPro" id="IPR030934">
    <property type="entry name" value="Intein_C"/>
</dbReference>
<feature type="compositionally biased region" description="Basic and acidic residues" evidence="2">
    <location>
        <begin position="1160"/>
        <end position="1174"/>
    </location>
</feature>
<keyword evidence="5" id="KW-1185">Reference proteome</keyword>
<feature type="domain" description="Bulb-type lectin" evidence="3">
    <location>
        <begin position="1338"/>
        <end position="1448"/>
    </location>
</feature>